<dbReference type="InterPro" id="IPR002347">
    <property type="entry name" value="SDR_fam"/>
</dbReference>
<sequence length="271" mass="28063">MVAIVTGASRGIGRAIALDLAAAGFGVGLLARNGERLAQVAAEIRAAGGECAVATADVTDAGGAADAVTHLEGALGPTTLLVNNAGRIDAEVPLWEADVEQWRAVIETNLIGSFHVSRAVVPGMVARGAGRVVELASGAGARDTVVTSAYTDSKAALLRQVGHLHEAGFDLGLRAFGLAPGVVVTDMTSSMRQHEGRTDFTPVERTCEMIRAIATGELDAFSGCYLRVTYDSPASLRARLEKGALPPSARRLLIAPWGSDDPHGDGFTPVR</sequence>
<dbReference type="AlphaFoldDB" id="A0A2A9CYC3"/>
<evidence type="ECO:0000256" key="2">
    <source>
        <dbReference type="ARBA" id="ARBA00023002"/>
    </source>
</evidence>
<keyword evidence="4" id="KW-1185">Reference proteome</keyword>
<evidence type="ECO:0000313" key="3">
    <source>
        <dbReference type="EMBL" id="PFG19427.1"/>
    </source>
</evidence>
<reference evidence="3 4" key="1">
    <citation type="submission" date="2017-10" db="EMBL/GenBank/DDBJ databases">
        <title>Sequencing the genomes of 1000 actinobacteria strains.</title>
        <authorList>
            <person name="Klenk H.-P."/>
        </authorList>
    </citation>
    <scope>NUCLEOTIDE SEQUENCE [LARGE SCALE GENOMIC DNA]</scope>
    <source>
        <strain evidence="3 4">DSM 21801</strain>
    </source>
</reference>
<evidence type="ECO:0000256" key="1">
    <source>
        <dbReference type="ARBA" id="ARBA00006484"/>
    </source>
</evidence>
<dbReference type="Proteomes" id="UP000224915">
    <property type="component" value="Unassembled WGS sequence"/>
</dbReference>
<dbReference type="GO" id="GO:0016020">
    <property type="term" value="C:membrane"/>
    <property type="evidence" value="ECO:0007669"/>
    <property type="project" value="TreeGrafter"/>
</dbReference>
<dbReference type="Gene3D" id="3.40.50.720">
    <property type="entry name" value="NAD(P)-binding Rossmann-like Domain"/>
    <property type="match status" value="1"/>
</dbReference>
<dbReference type="PRINTS" id="PR00081">
    <property type="entry name" value="GDHRDH"/>
</dbReference>
<comment type="similarity">
    <text evidence="1">Belongs to the short-chain dehydrogenases/reductases (SDR) family.</text>
</comment>
<dbReference type="OrthoDB" id="658698at2"/>
<dbReference type="SUPFAM" id="SSF51735">
    <property type="entry name" value="NAD(P)-binding Rossmann-fold domains"/>
    <property type="match status" value="1"/>
</dbReference>
<dbReference type="EMBL" id="PDJD01000001">
    <property type="protein sequence ID" value="PFG19427.1"/>
    <property type="molecule type" value="Genomic_DNA"/>
</dbReference>
<dbReference type="PANTHER" id="PTHR44196">
    <property type="entry name" value="DEHYDROGENASE/REDUCTASE SDR FAMILY MEMBER 7B"/>
    <property type="match status" value="1"/>
</dbReference>
<dbReference type="GO" id="GO:0016491">
    <property type="term" value="F:oxidoreductase activity"/>
    <property type="evidence" value="ECO:0007669"/>
    <property type="project" value="UniProtKB-KW"/>
</dbReference>
<comment type="caution">
    <text evidence="3">The sequence shown here is derived from an EMBL/GenBank/DDBJ whole genome shotgun (WGS) entry which is preliminary data.</text>
</comment>
<dbReference type="PANTHER" id="PTHR44196:SF1">
    <property type="entry name" value="DEHYDROGENASE_REDUCTASE SDR FAMILY MEMBER 7B"/>
    <property type="match status" value="1"/>
</dbReference>
<organism evidence="3 4">
    <name type="scientific">Serinibacter salmoneus</name>
    <dbReference type="NCBI Taxonomy" id="556530"/>
    <lineage>
        <taxon>Bacteria</taxon>
        <taxon>Bacillati</taxon>
        <taxon>Actinomycetota</taxon>
        <taxon>Actinomycetes</taxon>
        <taxon>Micrococcales</taxon>
        <taxon>Beutenbergiaceae</taxon>
        <taxon>Serinibacter</taxon>
    </lineage>
</organism>
<dbReference type="Pfam" id="PF00106">
    <property type="entry name" value="adh_short"/>
    <property type="match status" value="1"/>
</dbReference>
<gene>
    <name evidence="3" type="ORF">ATL40_0987</name>
</gene>
<name>A0A2A9CYC3_9MICO</name>
<accession>A0A2A9CYC3</accession>
<dbReference type="CDD" id="cd05233">
    <property type="entry name" value="SDR_c"/>
    <property type="match status" value="1"/>
</dbReference>
<dbReference type="InterPro" id="IPR036291">
    <property type="entry name" value="NAD(P)-bd_dom_sf"/>
</dbReference>
<evidence type="ECO:0000313" key="4">
    <source>
        <dbReference type="Proteomes" id="UP000224915"/>
    </source>
</evidence>
<keyword evidence="2" id="KW-0560">Oxidoreductase</keyword>
<protein>
    <submittedName>
        <fullName evidence="3">NADP-dependent 3-hydroxy acid dehydrogenase YdfG</fullName>
    </submittedName>
</protein>
<proteinExistence type="inferred from homology"/>